<comment type="caution">
    <text evidence="1">The sequence shown here is derived from an EMBL/GenBank/DDBJ whole genome shotgun (WGS) entry which is preliminary data.</text>
</comment>
<keyword evidence="2" id="KW-1185">Reference proteome</keyword>
<dbReference type="Proteomes" id="UP000526083">
    <property type="component" value="Unassembled WGS sequence"/>
</dbReference>
<reference evidence="1 2" key="1">
    <citation type="submission" date="2020-07" db="EMBL/GenBank/DDBJ databases">
        <title>Sequencing the genomes of 1000 actinobacteria strains.</title>
        <authorList>
            <person name="Klenk H.-P."/>
        </authorList>
    </citation>
    <scope>NUCLEOTIDE SEQUENCE [LARGE SCALE GENOMIC DNA]</scope>
    <source>
        <strain evidence="1 2">DSM 27576</strain>
    </source>
</reference>
<protein>
    <submittedName>
        <fullName evidence="1">Uncharacterized protein</fullName>
    </submittedName>
</protein>
<gene>
    <name evidence="1" type="ORF">FHX48_000163</name>
</gene>
<evidence type="ECO:0000313" key="2">
    <source>
        <dbReference type="Proteomes" id="UP000526083"/>
    </source>
</evidence>
<dbReference type="RefSeq" id="WP_167044400.1">
    <property type="nucleotide sequence ID" value="NZ_JAAOZB010000001.1"/>
</dbReference>
<name>A0A7W3PKL8_9MICO</name>
<dbReference type="AlphaFoldDB" id="A0A7W3PKL8"/>
<organism evidence="1 2">
    <name type="scientific">Microbacterium halimionae</name>
    <dbReference type="NCBI Taxonomy" id="1526413"/>
    <lineage>
        <taxon>Bacteria</taxon>
        <taxon>Bacillati</taxon>
        <taxon>Actinomycetota</taxon>
        <taxon>Actinomycetes</taxon>
        <taxon>Micrococcales</taxon>
        <taxon>Microbacteriaceae</taxon>
        <taxon>Microbacterium</taxon>
    </lineage>
</organism>
<dbReference type="EMBL" id="JACGWY010000001">
    <property type="protein sequence ID" value="MBA8815111.1"/>
    <property type="molecule type" value="Genomic_DNA"/>
</dbReference>
<accession>A0A7W3PKL8</accession>
<proteinExistence type="predicted"/>
<evidence type="ECO:0000313" key="1">
    <source>
        <dbReference type="EMBL" id="MBA8815111.1"/>
    </source>
</evidence>
<sequence>MTRFGPLSTSPEGLILGDPGRKHLLLTPAGMNYRAHAAPPQFFAWNEIEGATIDLPTSRFRFPALAVGVASWAVAFSSGESIHLDPDDGSVTIVSRGDEVLLDIGRHHVGGYWRASVAAAQRLLERFIVEPQSRELLNHPEELLRAVTASVRR</sequence>